<dbReference type="PANTHER" id="PTHR23055:SF178">
    <property type="entry name" value="NEUROCALCIN HOMOLOG"/>
    <property type="match status" value="1"/>
</dbReference>
<dbReference type="InterPro" id="IPR002048">
    <property type="entry name" value="EF_hand_dom"/>
</dbReference>
<dbReference type="CDD" id="cd00051">
    <property type="entry name" value="EFh"/>
    <property type="match status" value="3"/>
</dbReference>
<evidence type="ECO:0000256" key="2">
    <source>
        <dbReference type="ARBA" id="ARBA00022707"/>
    </source>
</evidence>
<gene>
    <name evidence="8" type="primary">HPCAL1</name>
    <name evidence="8" type="ORF">BLAG_LOCUS25174</name>
</gene>
<dbReference type="InterPro" id="IPR018247">
    <property type="entry name" value="EF_Hand_1_Ca_BS"/>
</dbReference>
<dbReference type="InterPro" id="IPR028846">
    <property type="entry name" value="Recoverin"/>
</dbReference>
<evidence type="ECO:0000313" key="9">
    <source>
        <dbReference type="Proteomes" id="UP000838412"/>
    </source>
</evidence>
<dbReference type="OrthoDB" id="191686at2759"/>
<dbReference type="PROSITE" id="PS00018">
    <property type="entry name" value="EF_HAND_1"/>
    <property type="match status" value="3"/>
</dbReference>
<dbReference type="PANTHER" id="PTHR23055">
    <property type="entry name" value="CALCIUM BINDING PROTEINS"/>
    <property type="match status" value="1"/>
</dbReference>
<keyword evidence="4" id="KW-0677">Repeat</keyword>
<evidence type="ECO:0000313" key="8">
    <source>
        <dbReference type="EMBL" id="CAH1274019.1"/>
    </source>
</evidence>
<dbReference type="Pfam" id="PF00036">
    <property type="entry name" value="EF-hand_1"/>
    <property type="match status" value="1"/>
</dbReference>
<evidence type="ECO:0000256" key="5">
    <source>
        <dbReference type="ARBA" id="ARBA00022837"/>
    </source>
</evidence>
<dbReference type="SUPFAM" id="SSF47473">
    <property type="entry name" value="EF-hand"/>
    <property type="match status" value="1"/>
</dbReference>
<evidence type="ECO:0000259" key="7">
    <source>
        <dbReference type="PROSITE" id="PS50222"/>
    </source>
</evidence>
<feature type="domain" description="EF-hand" evidence="7">
    <location>
        <begin position="116"/>
        <end position="151"/>
    </location>
</feature>
<dbReference type="GO" id="GO:0005509">
    <property type="term" value="F:calcium ion binding"/>
    <property type="evidence" value="ECO:0007669"/>
    <property type="project" value="InterPro"/>
</dbReference>
<keyword evidence="6" id="KW-0449">Lipoprotein</keyword>
<feature type="domain" description="EF-hand" evidence="7">
    <location>
        <begin position="80"/>
        <end position="115"/>
    </location>
</feature>
<organism evidence="8 9">
    <name type="scientific">Branchiostoma lanceolatum</name>
    <name type="common">Common lancelet</name>
    <name type="synonym">Amphioxus lanceolatum</name>
    <dbReference type="NCBI Taxonomy" id="7740"/>
    <lineage>
        <taxon>Eukaryota</taxon>
        <taxon>Metazoa</taxon>
        <taxon>Chordata</taxon>
        <taxon>Cephalochordata</taxon>
        <taxon>Leptocardii</taxon>
        <taxon>Amphioxiformes</taxon>
        <taxon>Branchiostomatidae</taxon>
        <taxon>Branchiostoma</taxon>
    </lineage>
</organism>
<evidence type="ECO:0000256" key="3">
    <source>
        <dbReference type="ARBA" id="ARBA00022723"/>
    </source>
</evidence>
<keyword evidence="5" id="KW-0106">Calcium</keyword>
<evidence type="ECO:0000256" key="1">
    <source>
        <dbReference type="ARBA" id="ARBA00006049"/>
    </source>
</evidence>
<sequence>MGKVLSCLTCVGEKGRPIATRGRKHSRRMIAQLARKTNFNEKEVRQWQSLFLKDCPDGLLSEDKFVTFYCAFFESVNDEEKVSLARQIFRTFDQDGNGQVDFPEFLRGMSALLRGTTAQRLRWAFSMYDIDNNGVLSRPELLNVLKLMYELQHPRRRHSDPAAVAGCSDSAGGPGSITHLEKLVDRLLSVLDDNNDGHVQMKEFVEGVRKNPQLLTFEDDEE</sequence>
<keyword evidence="3" id="KW-0479">Metal-binding</keyword>
<evidence type="ECO:0000256" key="4">
    <source>
        <dbReference type="ARBA" id="ARBA00022737"/>
    </source>
</evidence>
<dbReference type="PRINTS" id="PR00450">
    <property type="entry name" value="RECOVERIN"/>
</dbReference>
<protein>
    <submittedName>
        <fullName evidence="8">HPCAL1 protein</fullName>
    </submittedName>
</protein>
<name>A0A8K0F3S6_BRALA</name>
<dbReference type="Pfam" id="PF13499">
    <property type="entry name" value="EF-hand_7"/>
    <property type="match status" value="1"/>
</dbReference>
<proteinExistence type="inferred from homology"/>
<dbReference type="EMBL" id="OV696694">
    <property type="protein sequence ID" value="CAH1274019.1"/>
    <property type="molecule type" value="Genomic_DNA"/>
</dbReference>
<accession>A0A8K0F3S6</accession>
<evidence type="ECO:0000256" key="6">
    <source>
        <dbReference type="ARBA" id="ARBA00023288"/>
    </source>
</evidence>
<keyword evidence="2" id="KW-0519">Myristate</keyword>
<dbReference type="Gene3D" id="1.10.238.10">
    <property type="entry name" value="EF-hand"/>
    <property type="match status" value="1"/>
</dbReference>
<feature type="domain" description="EF-hand" evidence="7">
    <location>
        <begin position="179"/>
        <end position="214"/>
    </location>
</feature>
<reference evidence="8" key="1">
    <citation type="submission" date="2022-01" db="EMBL/GenBank/DDBJ databases">
        <authorList>
            <person name="Braso-Vives M."/>
        </authorList>
    </citation>
    <scope>NUCLEOTIDE SEQUENCE</scope>
</reference>
<comment type="similarity">
    <text evidence="1">Belongs to the recoverin family.</text>
</comment>
<keyword evidence="9" id="KW-1185">Reference proteome</keyword>
<dbReference type="PROSITE" id="PS50222">
    <property type="entry name" value="EF_HAND_2"/>
    <property type="match status" value="3"/>
</dbReference>
<dbReference type="Proteomes" id="UP000838412">
    <property type="component" value="Chromosome 9"/>
</dbReference>
<dbReference type="SMART" id="SM00054">
    <property type="entry name" value="EFh"/>
    <property type="match status" value="3"/>
</dbReference>
<dbReference type="AlphaFoldDB" id="A0A8K0F3S6"/>
<dbReference type="InterPro" id="IPR011992">
    <property type="entry name" value="EF-hand-dom_pair"/>
</dbReference>